<evidence type="ECO:0000256" key="1">
    <source>
        <dbReference type="SAM" id="MobiDB-lite"/>
    </source>
</evidence>
<reference evidence="2 3" key="1">
    <citation type="submission" date="2019-08" db="EMBL/GenBank/DDBJ databases">
        <title>Whole genome of Aphis craccivora.</title>
        <authorList>
            <person name="Voronova N.V."/>
            <person name="Shulinski R.S."/>
            <person name="Bandarenka Y.V."/>
            <person name="Zhorov D.G."/>
            <person name="Warner D."/>
        </authorList>
    </citation>
    <scope>NUCLEOTIDE SEQUENCE [LARGE SCALE GENOMIC DNA]</scope>
    <source>
        <strain evidence="2">180601</strain>
        <tissue evidence="2">Whole Body</tissue>
    </source>
</reference>
<proteinExistence type="predicted"/>
<sequence>KLKLQDETSNMINVFDETLKKNDNCTEWWCQEHSKFLEILNGLKIGEQTVEDQYIIRKAKARYVYWEDKNNKNTPRCPTQDRKRGQGIQYQKPKCWP</sequence>
<keyword evidence="3" id="KW-1185">Reference proteome</keyword>
<evidence type="ECO:0000313" key="3">
    <source>
        <dbReference type="Proteomes" id="UP000478052"/>
    </source>
</evidence>
<feature type="non-terminal residue" evidence="2">
    <location>
        <position position="1"/>
    </location>
</feature>
<organism evidence="2 3">
    <name type="scientific">Aphis craccivora</name>
    <name type="common">Cowpea aphid</name>
    <dbReference type="NCBI Taxonomy" id="307492"/>
    <lineage>
        <taxon>Eukaryota</taxon>
        <taxon>Metazoa</taxon>
        <taxon>Ecdysozoa</taxon>
        <taxon>Arthropoda</taxon>
        <taxon>Hexapoda</taxon>
        <taxon>Insecta</taxon>
        <taxon>Pterygota</taxon>
        <taxon>Neoptera</taxon>
        <taxon>Paraneoptera</taxon>
        <taxon>Hemiptera</taxon>
        <taxon>Sternorrhyncha</taxon>
        <taxon>Aphidomorpha</taxon>
        <taxon>Aphidoidea</taxon>
        <taxon>Aphididae</taxon>
        <taxon>Aphidini</taxon>
        <taxon>Aphis</taxon>
        <taxon>Aphis</taxon>
    </lineage>
</organism>
<accession>A0A6G0VR36</accession>
<evidence type="ECO:0000313" key="2">
    <source>
        <dbReference type="EMBL" id="KAF0706376.1"/>
    </source>
</evidence>
<comment type="caution">
    <text evidence="2">The sequence shown here is derived from an EMBL/GenBank/DDBJ whole genome shotgun (WGS) entry which is preliminary data.</text>
</comment>
<feature type="region of interest" description="Disordered" evidence="1">
    <location>
        <begin position="70"/>
        <end position="97"/>
    </location>
</feature>
<dbReference type="AlphaFoldDB" id="A0A6G0VR36"/>
<name>A0A6G0VR36_APHCR</name>
<protein>
    <submittedName>
        <fullName evidence="2">Uncharacterized protein</fullName>
    </submittedName>
</protein>
<gene>
    <name evidence="2" type="ORF">FWK35_00036044</name>
</gene>
<dbReference type="EMBL" id="VUJU01012936">
    <property type="protein sequence ID" value="KAF0706376.1"/>
    <property type="molecule type" value="Genomic_DNA"/>
</dbReference>
<dbReference type="OrthoDB" id="6606265at2759"/>
<dbReference type="Proteomes" id="UP000478052">
    <property type="component" value="Unassembled WGS sequence"/>
</dbReference>